<reference evidence="4 5" key="1">
    <citation type="submission" date="2014-04" db="EMBL/GenBank/DDBJ databases">
        <authorList>
            <consortium name="DOE Joint Genome Institute"/>
            <person name="Kuo A."/>
            <person name="Kohler A."/>
            <person name="Nagy L.G."/>
            <person name="Floudas D."/>
            <person name="Copeland A."/>
            <person name="Barry K.W."/>
            <person name="Cichocki N."/>
            <person name="Veneault-Fourrey C."/>
            <person name="LaButti K."/>
            <person name="Lindquist E.A."/>
            <person name="Lipzen A."/>
            <person name="Lundell T."/>
            <person name="Morin E."/>
            <person name="Murat C."/>
            <person name="Sun H."/>
            <person name="Tunlid A."/>
            <person name="Henrissat B."/>
            <person name="Grigoriev I.V."/>
            <person name="Hibbett D.S."/>
            <person name="Martin F."/>
            <person name="Nordberg H.P."/>
            <person name="Cantor M.N."/>
            <person name="Hua S.X."/>
        </authorList>
    </citation>
    <scope>NUCLEOTIDE SEQUENCE [LARGE SCALE GENOMIC DNA]</scope>
    <source>
        <strain evidence="4 5">LaAM-08-1</strain>
    </source>
</reference>
<feature type="region of interest" description="Disordered" evidence="2">
    <location>
        <begin position="33"/>
        <end position="58"/>
    </location>
</feature>
<dbReference type="InterPro" id="IPR012462">
    <property type="entry name" value="UFSP1/2_DUB_cat"/>
</dbReference>
<name>A0A0C9YEU8_9AGAR</name>
<protein>
    <recommendedName>
        <fullName evidence="3">UFSP1/2/DUB catalytic domain-containing protein</fullName>
    </recommendedName>
</protein>
<proteinExistence type="predicted"/>
<accession>A0A0C9YEU8</accession>
<dbReference type="STRING" id="1095629.A0A0C9YEU8"/>
<keyword evidence="1" id="KW-0378">Hydrolase</keyword>
<reference evidence="5" key="2">
    <citation type="submission" date="2015-01" db="EMBL/GenBank/DDBJ databases">
        <title>Evolutionary Origins and Diversification of the Mycorrhizal Mutualists.</title>
        <authorList>
            <consortium name="DOE Joint Genome Institute"/>
            <consortium name="Mycorrhizal Genomics Consortium"/>
            <person name="Kohler A."/>
            <person name="Kuo A."/>
            <person name="Nagy L.G."/>
            <person name="Floudas D."/>
            <person name="Copeland A."/>
            <person name="Barry K.W."/>
            <person name="Cichocki N."/>
            <person name="Veneault-Fourrey C."/>
            <person name="LaButti K."/>
            <person name="Lindquist E.A."/>
            <person name="Lipzen A."/>
            <person name="Lundell T."/>
            <person name="Morin E."/>
            <person name="Murat C."/>
            <person name="Riley R."/>
            <person name="Ohm R."/>
            <person name="Sun H."/>
            <person name="Tunlid A."/>
            <person name="Henrissat B."/>
            <person name="Grigoriev I.V."/>
            <person name="Hibbett D.S."/>
            <person name="Martin F."/>
        </authorList>
    </citation>
    <scope>NUCLEOTIDE SEQUENCE [LARGE SCALE GENOMIC DNA]</scope>
    <source>
        <strain evidence="5">LaAM-08-1</strain>
    </source>
</reference>
<dbReference type="OrthoDB" id="288987at2759"/>
<feature type="region of interest" description="Disordered" evidence="2">
    <location>
        <begin position="325"/>
        <end position="399"/>
    </location>
</feature>
<dbReference type="Proteomes" id="UP000054477">
    <property type="component" value="Unassembled WGS sequence"/>
</dbReference>
<feature type="compositionally biased region" description="Low complexity" evidence="2">
    <location>
        <begin position="36"/>
        <end position="45"/>
    </location>
</feature>
<organism evidence="4 5">
    <name type="scientific">Laccaria amethystina LaAM-08-1</name>
    <dbReference type="NCBI Taxonomy" id="1095629"/>
    <lineage>
        <taxon>Eukaryota</taxon>
        <taxon>Fungi</taxon>
        <taxon>Dikarya</taxon>
        <taxon>Basidiomycota</taxon>
        <taxon>Agaricomycotina</taxon>
        <taxon>Agaricomycetes</taxon>
        <taxon>Agaricomycetidae</taxon>
        <taxon>Agaricales</taxon>
        <taxon>Agaricineae</taxon>
        <taxon>Hydnangiaceae</taxon>
        <taxon>Laccaria</taxon>
    </lineage>
</organism>
<sequence>MSSSAVGKCALCPQDLDFLTIPDRELHYQQHFDQLSSSSSSQTKSRSVDPSKSKNNWKPKFVQENDIFWRSSQLEPPPTNYTPGLITLLQKALLKSHSRGDTRRAILCFAQTVHICREPWDASWGCGYRNFLMLCAALMDQQQQPLYYPLLDAPLSPSIRNLQALIETAWKEGFDKEGERDLKKLVGTRKWIGTADLWVAFSFRGIPVELVDFNLKNNPRGALLLDEVNEVAFMSLIGPEIVTNWVVDYFTPKATPTERSNMYQMLQGASPVVVTNQMPVILQHDGHSRTIVGYEVDKRGVVNLITFDPGRVPSTQIRNAALSASLPAMTPNGSASHKRSASESSSVVNSGNSNKRARSSADDDDSDVEVVHDSRDTHAENPTEDKSRGKKKAQDNTSLFSTNNLLKKYRLDPKALGKNKNYQILYCPMTAPLTERERMGRKFVTSQKVS</sequence>
<dbReference type="EMBL" id="KN838552">
    <property type="protein sequence ID" value="KIK06633.1"/>
    <property type="molecule type" value="Genomic_DNA"/>
</dbReference>
<evidence type="ECO:0000256" key="2">
    <source>
        <dbReference type="SAM" id="MobiDB-lite"/>
    </source>
</evidence>
<feature type="compositionally biased region" description="Basic and acidic residues" evidence="2">
    <location>
        <begin position="369"/>
        <end position="387"/>
    </location>
</feature>
<evidence type="ECO:0000256" key="1">
    <source>
        <dbReference type="ARBA" id="ARBA00022801"/>
    </source>
</evidence>
<dbReference type="GO" id="GO:0016787">
    <property type="term" value="F:hydrolase activity"/>
    <property type="evidence" value="ECO:0007669"/>
    <property type="project" value="UniProtKB-KW"/>
</dbReference>
<gene>
    <name evidence="4" type="ORF">K443DRAFT_89199</name>
</gene>
<dbReference type="Gene3D" id="3.90.70.130">
    <property type="match status" value="1"/>
</dbReference>
<dbReference type="AlphaFoldDB" id="A0A0C9YEU8"/>
<evidence type="ECO:0000313" key="5">
    <source>
        <dbReference type="Proteomes" id="UP000054477"/>
    </source>
</evidence>
<dbReference type="Pfam" id="PF07910">
    <property type="entry name" value="Peptidase_C78"/>
    <property type="match status" value="1"/>
</dbReference>
<feature type="compositionally biased region" description="Low complexity" evidence="2">
    <location>
        <begin position="342"/>
        <end position="354"/>
    </location>
</feature>
<evidence type="ECO:0000313" key="4">
    <source>
        <dbReference type="EMBL" id="KIK06633.1"/>
    </source>
</evidence>
<evidence type="ECO:0000259" key="3">
    <source>
        <dbReference type="Pfam" id="PF07910"/>
    </source>
</evidence>
<dbReference type="HOGENOM" id="CLU_029795_0_0_1"/>
<feature type="domain" description="UFSP1/2/DUB catalytic" evidence="3">
    <location>
        <begin position="103"/>
        <end position="319"/>
    </location>
</feature>
<keyword evidence="5" id="KW-1185">Reference proteome</keyword>